<accession>A0ABN1VPU1</accession>
<evidence type="ECO:0000313" key="3">
    <source>
        <dbReference type="Proteomes" id="UP001500943"/>
    </source>
</evidence>
<protein>
    <submittedName>
        <fullName evidence="2">Uncharacterized protein</fullName>
    </submittedName>
</protein>
<evidence type="ECO:0000256" key="1">
    <source>
        <dbReference type="SAM" id="MobiDB-lite"/>
    </source>
</evidence>
<sequence length="73" mass="7765">MPLAVDGGDATIGDDDEQWAPDSARVEHVAEPLGGGKIGGRVDNDQIGCRSCDECCGRSDYYFDRMAEQTQGG</sequence>
<feature type="region of interest" description="Disordered" evidence="1">
    <location>
        <begin position="1"/>
        <end position="21"/>
    </location>
</feature>
<name>A0ABN1VPU1_9MICO</name>
<organism evidence="2 3">
    <name type="scientific">Rhodoglobus aureus</name>
    <dbReference type="NCBI Taxonomy" id="191497"/>
    <lineage>
        <taxon>Bacteria</taxon>
        <taxon>Bacillati</taxon>
        <taxon>Actinomycetota</taxon>
        <taxon>Actinomycetes</taxon>
        <taxon>Micrococcales</taxon>
        <taxon>Microbacteriaceae</taxon>
        <taxon>Rhodoglobus</taxon>
    </lineage>
</organism>
<keyword evidence="3" id="KW-1185">Reference proteome</keyword>
<evidence type="ECO:0000313" key="2">
    <source>
        <dbReference type="EMBL" id="GAA1217098.1"/>
    </source>
</evidence>
<dbReference type="Proteomes" id="UP001500943">
    <property type="component" value="Unassembled WGS sequence"/>
</dbReference>
<comment type="caution">
    <text evidence="2">The sequence shown here is derived from an EMBL/GenBank/DDBJ whole genome shotgun (WGS) entry which is preliminary data.</text>
</comment>
<reference evidence="2 3" key="1">
    <citation type="journal article" date="2019" name="Int. J. Syst. Evol. Microbiol.">
        <title>The Global Catalogue of Microorganisms (GCM) 10K type strain sequencing project: providing services to taxonomists for standard genome sequencing and annotation.</title>
        <authorList>
            <consortium name="The Broad Institute Genomics Platform"/>
            <consortium name="The Broad Institute Genome Sequencing Center for Infectious Disease"/>
            <person name="Wu L."/>
            <person name="Ma J."/>
        </authorList>
    </citation>
    <scope>NUCLEOTIDE SEQUENCE [LARGE SCALE GENOMIC DNA]</scope>
    <source>
        <strain evidence="2 3">JCM 12762</strain>
    </source>
</reference>
<proteinExistence type="predicted"/>
<dbReference type="EMBL" id="BAAAKW010000028">
    <property type="protein sequence ID" value="GAA1217098.1"/>
    <property type="molecule type" value="Genomic_DNA"/>
</dbReference>
<gene>
    <name evidence="2" type="ORF">GCM10009655_15640</name>
</gene>